<evidence type="ECO:0000313" key="2">
    <source>
        <dbReference type="Proteomes" id="UP001056610"/>
    </source>
</evidence>
<dbReference type="Proteomes" id="UP001056610">
    <property type="component" value="Chromosome"/>
</dbReference>
<dbReference type="RefSeq" id="WP_249762888.1">
    <property type="nucleotide sequence ID" value="NZ_CP097320.1"/>
</dbReference>
<organism evidence="1 2">
    <name type="scientific">Candidatus Mycobacterium methanotrophicum</name>
    <dbReference type="NCBI Taxonomy" id="2943498"/>
    <lineage>
        <taxon>Bacteria</taxon>
        <taxon>Bacillati</taxon>
        <taxon>Actinomycetota</taxon>
        <taxon>Actinomycetes</taxon>
        <taxon>Mycobacteriales</taxon>
        <taxon>Mycobacteriaceae</taxon>
        <taxon>Mycobacterium</taxon>
    </lineage>
</organism>
<reference evidence="1" key="1">
    <citation type="submission" date="2022-05" db="EMBL/GenBank/DDBJ databases">
        <title>A methanotrophic Mycobacterium dominates a cave microbial ecosystem.</title>
        <authorList>
            <person name="Van Spanning R.J.M."/>
            <person name="Guan Q."/>
            <person name="Melkonian C."/>
            <person name="Gallant J."/>
            <person name="Polerecky L."/>
            <person name="Flot J.-F."/>
            <person name="Brandt B.W."/>
            <person name="Braster M."/>
            <person name="Iturbe Espinoza P."/>
            <person name="Aerts J."/>
            <person name="Meima-Franke M."/>
            <person name="Piersma S.R."/>
            <person name="Bunduc C."/>
            <person name="Ummels R."/>
            <person name="Pain A."/>
            <person name="Fleming E.J."/>
            <person name="van der Wel N."/>
            <person name="Gherman V.D."/>
            <person name="Sarbu S.M."/>
            <person name="Bodelier P.L.E."/>
            <person name="Bitter W."/>
        </authorList>
    </citation>
    <scope>NUCLEOTIDE SEQUENCE</scope>
    <source>
        <strain evidence="1">Sulfur Cave</strain>
    </source>
</reference>
<proteinExistence type="predicted"/>
<evidence type="ECO:0000313" key="1">
    <source>
        <dbReference type="EMBL" id="UQX10102.1"/>
    </source>
</evidence>
<dbReference type="EMBL" id="CP097320">
    <property type="protein sequence ID" value="UQX10102.1"/>
    <property type="molecule type" value="Genomic_DNA"/>
</dbReference>
<sequence>MTDEVWASSGFSRHECWRCLEEAIGRRLTPADFKQLPANTDESWHTEELRERIGLR</sequence>
<gene>
    <name evidence="1" type="ORF">M5I08_18125</name>
</gene>
<accession>A0ABY4QIP7</accession>
<name>A0ABY4QIP7_9MYCO</name>
<keyword evidence="2" id="KW-1185">Reference proteome</keyword>
<protein>
    <submittedName>
        <fullName evidence="1">Uncharacterized protein</fullName>
    </submittedName>
</protein>